<gene>
    <name evidence="10" type="ORF">HERILL_LOCUS4267</name>
</gene>
<dbReference type="PRINTS" id="PR00938">
    <property type="entry name" value="BRACHYURY"/>
</dbReference>
<dbReference type="GO" id="GO:0003007">
    <property type="term" value="P:heart morphogenesis"/>
    <property type="evidence" value="ECO:0007669"/>
    <property type="project" value="TreeGrafter"/>
</dbReference>
<dbReference type="InterPro" id="IPR036960">
    <property type="entry name" value="T-box_sf"/>
</dbReference>
<evidence type="ECO:0000256" key="6">
    <source>
        <dbReference type="ARBA" id="ARBA00023242"/>
    </source>
</evidence>
<dbReference type="GO" id="GO:0000981">
    <property type="term" value="F:DNA-binding transcription factor activity, RNA polymerase II-specific"/>
    <property type="evidence" value="ECO:0007669"/>
    <property type="project" value="TreeGrafter"/>
</dbReference>
<dbReference type="InterPro" id="IPR001699">
    <property type="entry name" value="TF_T-box"/>
</dbReference>
<evidence type="ECO:0000256" key="2">
    <source>
        <dbReference type="ARBA" id="ARBA00022473"/>
    </source>
</evidence>
<comment type="caution">
    <text evidence="7">Lacks conserved residue(s) required for the propagation of feature annotation.</text>
</comment>
<keyword evidence="2" id="KW-0217">Developmental protein</keyword>
<feature type="domain" description="T-box" evidence="9">
    <location>
        <begin position="45"/>
        <end position="218"/>
    </location>
</feature>
<dbReference type="InterPro" id="IPR002070">
    <property type="entry name" value="TF_Brachyury"/>
</dbReference>
<feature type="compositionally biased region" description="Polar residues" evidence="8">
    <location>
        <begin position="495"/>
        <end position="511"/>
    </location>
</feature>
<feature type="compositionally biased region" description="Polar residues" evidence="8">
    <location>
        <begin position="372"/>
        <end position="392"/>
    </location>
</feature>
<comment type="subcellular location">
    <subcellularLocation>
        <location evidence="1 7">Nucleus</location>
    </subcellularLocation>
</comment>
<feature type="region of interest" description="Disordered" evidence="8">
    <location>
        <begin position="457"/>
        <end position="511"/>
    </location>
</feature>
<dbReference type="InterPro" id="IPR018186">
    <property type="entry name" value="TF_T-box_CS"/>
</dbReference>
<proteinExistence type="predicted"/>
<evidence type="ECO:0000256" key="7">
    <source>
        <dbReference type="PROSITE-ProRule" id="PRU00201"/>
    </source>
</evidence>
<dbReference type="Proteomes" id="UP000594454">
    <property type="component" value="Chromosome 2"/>
</dbReference>
<evidence type="ECO:0000256" key="3">
    <source>
        <dbReference type="ARBA" id="ARBA00023015"/>
    </source>
</evidence>
<dbReference type="GO" id="GO:0001708">
    <property type="term" value="P:cell fate specification"/>
    <property type="evidence" value="ECO:0007669"/>
    <property type="project" value="TreeGrafter"/>
</dbReference>
<dbReference type="OrthoDB" id="7442607at2759"/>
<dbReference type="SUPFAM" id="SSF49417">
    <property type="entry name" value="p53-like transcription factors"/>
    <property type="match status" value="1"/>
</dbReference>
<name>A0A7R8UI05_HERIL</name>
<protein>
    <recommendedName>
        <fullName evidence="9">T-box domain-containing protein</fullName>
    </recommendedName>
</protein>
<keyword evidence="5" id="KW-0804">Transcription</keyword>
<dbReference type="GO" id="GO:0005634">
    <property type="term" value="C:nucleus"/>
    <property type="evidence" value="ECO:0007669"/>
    <property type="project" value="UniProtKB-SubCell"/>
</dbReference>
<dbReference type="SMART" id="SM00425">
    <property type="entry name" value="TBOX"/>
    <property type="match status" value="1"/>
</dbReference>
<evidence type="ECO:0000256" key="5">
    <source>
        <dbReference type="ARBA" id="ARBA00023163"/>
    </source>
</evidence>
<feature type="compositionally biased region" description="Polar residues" evidence="8">
    <location>
        <begin position="333"/>
        <end position="363"/>
    </location>
</feature>
<feature type="region of interest" description="Disordered" evidence="8">
    <location>
        <begin position="15"/>
        <end position="38"/>
    </location>
</feature>
<dbReference type="PRINTS" id="PR00937">
    <property type="entry name" value="TBOX"/>
</dbReference>
<dbReference type="InParanoid" id="A0A7R8UI05"/>
<dbReference type="OMA" id="CERYSRT"/>
<dbReference type="PANTHER" id="PTHR11267:SF106">
    <property type="entry name" value="T-RELATED PROTEIN"/>
    <property type="match status" value="1"/>
</dbReference>
<reference evidence="10 11" key="1">
    <citation type="submission" date="2020-11" db="EMBL/GenBank/DDBJ databases">
        <authorList>
            <person name="Wallbank WR R."/>
            <person name="Pardo Diaz C."/>
            <person name="Kozak K."/>
            <person name="Martin S."/>
            <person name="Jiggins C."/>
            <person name="Moest M."/>
            <person name="Warren A I."/>
            <person name="Generalovic N T."/>
            <person name="Byers J.R.P. K."/>
            <person name="Montejo-Kovacevich G."/>
            <person name="Yen C E."/>
        </authorList>
    </citation>
    <scope>NUCLEOTIDE SEQUENCE [LARGE SCALE GENOMIC DNA]</scope>
</reference>
<dbReference type="GO" id="GO:0045893">
    <property type="term" value="P:positive regulation of DNA-templated transcription"/>
    <property type="evidence" value="ECO:0007669"/>
    <property type="project" value="InterPro"/>
</dbReference>
<dbReference type="Pfam" id="PF00907">
    <property type="entry name" value="T-box"/>
    <property type="match status" value="1"/>
</dbReference>
<keyword evidence="4 7" id="KW-0238">DNA-binding</keyword>
<feature type="region of interest" description="Disordered" evidence="8">
    <location>
        <begin position="326"/>
        <end position="399"/>
    </location>
</feature>
<dbReference type="PROSITE" id="PS50252">
    <property type="entry name" value="TBOX_3"/>
    <property type="match status" value="1"/>
</dbReference>
<evidence type="ECO:0000313" key="10">
    <source>
        <dbReference type="EMBL" id="CAD7081146.1"/>
    </source>
</evidence>
<dbReference type="GO" id="GO:0000785">
    <property type="term" value="C:chromatin"/>
    <property type="evidence" value="ECO:0007669"/>
    <property type="project" value="TreeGrafter"/>
</dbReference>
<dbReference type="GO" id="GO:0001707">
    <property type="term" value="P:mesoderm formation"/>
    <property type="evidence" value="ECO:0007669"/>
    <property type="project" value="TreeGrafter"/>
</dbReference>
<feature type="compositionally biased region" description="Low complexity" evidence="8">
    <location>
        <begin position="259"/>
        <end position="284"/>
    </location>
</feature>
<dbReference type="EMBL" id="LR899010">
    <property type="protein sequence ID" value="CAD7081146.1"/>
    <property type="molecule type" value="Genomic_DNA"/>
</dbReference>
<dbReference type="PROSITE" id="PS01283">
    <property type="entry name" value="TBOX_1"/>
    <property type="match status" value="1"/>
</dbReference>
<dbReference type="PROSITE" id="PS01264">
    <property type="entry name" value="TBOX_2"/>
    <property type="match status" value="1"/>
</dbReference>
<dbReference type="CDD" id="cd20192">
    <property type="entry name" value="T-box_TBXT_TBX19-like"/>
    <property type="match status" value="1"/>
</dbReference>
<dbReference type="FunCoup" id="A0A7R8UI05">
    <property type="interactions" value="13"/>
</dbReference>
<sequence>MATSHILSAIEPIVTGSTSSTSNSQSCQNDTNRSPDLDRNLHVTLDDRDLWLRFQNLTNEMIVTKNGRRMFPVVKVTATGLDAAAMYTVLLEFVQVDNHRWKYVNGEWVPGGKAEVPPSNPIYVHPESPNFGAHWMKEPISFAKVKLTNKTNGNGQIMLNSLHKYEPRVHLVRVGSDQRHVVTYPFPETQFIAVTAYQNEEVTSLKIKYNPFAKAFLDAKERPDSIYSHEGAYGWFIPPSPYSPAPQPQLNNCDRYNRHTPTTRSSRPVPYPRPRMVTTPSSNPGTPPPSAQSGFLPLEPVTTTVFSYPTSWQSTPATYWSSTPSATTPITSNVSPTPSTGSPNYTASTGYTTHHLSSHNQYNLGPPPPTQNEPTYQNLTGSPTQTYSSSPHQVYHPTPTSPTHQLYTNVLNPSTLSYSATWHSGTEYGLYQNSYAYQPPEYIPLVGEISTYNHPPEHSSIAPKVEEPTPIYNTEESESVLTLECANRSPEKPEQPSTTVRNENWTPLTPP</sequence>
<organism evidence="10 11">
    <name type="scientific">Hermetia illucens</name>
    <name type="common">Black soldier fly</name>
    <dbReference type="NCBI Taxonomy" id="343691"/>
    <lineage>
        <taxon>Eukaryota</taxon>
        <taxon>Metazoa</taxon>
        <taxon>Ecdysozoa</taxon>
        <taxon>Arthropoda</taxon>
        <taxon>Hexapoda</taxon>
        <taxon>Insecta</taxon>
        <taxon>Pterygota</taxon>
        <taxon>Neoptera</taxon>
        <taxon>Endopterygota</taxon>
        <taxon>Diptera</taxon>
        <taxon>Brachycera</taxon>
        <taxon>Stratiomyomorpha</taxon>
        <taxon>Stratiomyidae</taxon>
        <taxon>Hermetiinae</taxon>
        <taxon>Hermetia</taxon>
    </lineage>
</organism>
<dbReference type="AlphaFoldDB" id="A0A7R8UI05"/>
<evidence type="ECO:0000256" key="8">
    <source>
        <dbReference type="SAM" id="MobiDB-lite"/>
    </source>
</evidence>
<evidence type="ECO:0000256" key="4">
    <source>
        <dbReference type="ARBA" id="ARBA00023125"/>
    </source>
</evidence>
<evidence type="ECO:0000313" key="11">
    <source>
        <dbReference type="Proteomes" id="UP000594454"/>
    </source>
</evidence>
<dbReference type="Gene3D" id="2.60.40.820">
    <property type="entry name" value="Transcription factor, T-box"/>
    <property type="match status" value="1"/>
</dbReference>
<dbReference type="PANTHER" id="PTHR11267">
    <property type="entry name" value="T-BOX PROTEIN-RELATED"/>
    <property type="match status" value="1"/>
</dbReference>
<feature type="compositionally biased region" description="Low complexity" evidence="8">
    <location>
        <begin position="17"/>
        <end position="29"/>
    </location>
</feature>
<dbReference type="FunFam" id="2.60.40.820:FF:000002">
    <property type="entry name" value="T-box transcription factor Brachyury"/>
    <property type="match status" value="1"/>
</dbReference>
<evidence type="ECO:0000256" key="1">
    <source>
        <dbReference type="ARBA" id="ARBA00004123"/>
    </source>
</evidence>
<evidence type="ECO:0000259" key="9">
    <source>
        <dbReference type="PROSITE" id="PS50252"/>
    </source>
</evidence>
<keyword evidence="11" id="KW-1185">Reference proteome</keyword>
<keyword evidence="6 7" id="KW-0539">Nucleus</keyword>
<keyword evidence="3" id="KW-0805">Transcription regulation</keyword>
<accession>A0A7R8UI05</accession>
<dbReference type="InterPro" id="IPR008967">
    <property type="entry name" value="p53-like_TF_DNA-bd_sf"/>
</dbReference>
<dbReference type="GO" id="GO:0000978">
    <property type="term" value="F:RNA polymerase II cis-regulatory region sequence-specific DNA binding"/>
    <property type="evidence" value="ECO:0007669"/>
    <property type="project" value="InterPro"/>
</dbReference>
<feature type="region of interest" description="Disordered" evidence="8">
    <location>
        <begin position="254"/>
        <end position="296"/>
    </location>
</feature>
<dbReference type="InterPro" id="IPR046360">
    <property type="entry name" value="T-box_DNA-bd"/>
</dbReference>